<name>A0A6J4MX77_9ACTN</name>
<evidence type="ECO:0000313" key="1">
    <source>
        <dbReference type="EMBL" id="CAA9371324.1"/>
    </source>
</evidence>
<protein>
    <submittedName>
        <fullName evidence="1">Ligand-binding SRPBCC domain protein family</fullName>
    </submittedName>
</protein>
<dbReference type="EMBL" id="CADCUN010000009">
    <property type="protein sequence ID" value="CAA9371324.1"/>
    <property type="molecule type" value="Genomic_DNA"/>
</dbReference>
<sequence>MRTVFPTRELRDEAVEKYHAVEAGHQTLGNLAAYVGEAIVTIPRPGRLNR</sequence>
<accession>A0A6J4MX77</accession>
<gene>
    <name evidence="1" type="ORF">AVDCRST_MAG60-66</name>
</gene>
<organism evidence="1">
    <name type="scientific">uncultured Nocardioides sp</name>
    <dbReference type="NCBI Taxonomy" id="198441"/>
    <lineage>
        <taxon>Bacteria</taxon>
        <taxon>Bacillati</taxon>
        <taxon>Actinomycetota</taxon>
        <taxon>Actinomycetes</taxon>
        <taxon>Propionibacteriales</taxon>
        <taxon>Nocardioidaceae</taxon>
        <taxon>Nocardioides</taxon>
        <taxon>environmental samples</taxon>
    </lineage>
</organism>
<reference evidence="1" key="1">
    <citation type="submission" date="2020-02" db="EMBL/GenBank/DDBJ databases">
        <authorList>
            <person name="Meier V. D."/>
        </authorList>
    </citation>
    <scope>NUCLEOTIDE SEQUENCE</scope>
    <source>
        <strain evidence="1">AVDCRST_MAG60</strain>
    </source>
</reference>
<dbReference type="AlphaFoldDB" id="A0A6J4MX77"/>
<proteinExistence type="predicted"/>